<gene>
    <name evidence="2" type="ORF">Nepgr_014503</name>
</gene>
<dbReference type="AlphaFoldDB" id="A0AAD3SL84"/>
<organism evidence="2 3">
    <name type="scientific">Nepenthes gracilis</name>
    <name type="common">Slender pitcher plant</name>
    <dbReference type="NCBI Taxonomy" id="150966"/>
    <lineage>
        <taxon>Eukaryota</taxon>
        <taxon>Viridiplantae</taxon>
        <taxon>Streptophyta</taxon>
        <taxon>Embryophyta</taxon>
        <taxon>Tracheophyta</taxon>
        <taxon>Spermatophyta</taxon>
        <taxon>Magnoliopsida</taxon>
        <taxon>eudicotyledons</taxon>
        <taxon>Gunneridae</taxon>
        <taxon>Pentapetalae</taxon>
        <taxon>Caryophyllales</taxon>
        <taxon>Nepenthaceae</taxon>
        <taxon>Nepenthes</taxon>
    </lineage>
</organism>
<feature type="region of interest" description="Disordered" evidence="1">
    <location>
        <begin position="64"/>
        <end position="102"/>
    </location>
</feature>
<proteinExistence type="predicted"/>
<sequence>MKNFEKRFKGADGFGKMLLRKRDFRGGKITGSSCFGREGTRLLIRGEMAGLPCYPFTFLEEARRANKEEMESEGGNGGGGSDGSPPQPTSCTLRPPYWVEQI</sequence>
<protein>
    <submittedName>
        <fullName evidence="2">Uncharacterized protein</fullName>
    </submittedName>
</protein>
<comment type="caution">
    <text evidence="2">The sequence shown here is derived from an EMBL/GenBank/DDBJ whole genome shotgun (WGS) entry which is preliminary data.</text>
</comment>
<name>A0AAD3SL84_NEPGR</name>
<evidence type="ECO:0000313" key="2">
    <source>
        <dbReference type="EMBL" id="GMH12662.1"/>
    </source>
</evidence>
<reference evidence="2" key="1">
    <citation type="submission" date="2023-05" db="EMBL/GenBank/DDBJ databases">
        <title>Nepenthes gracilis genome sequencing.</title>
        <authorList>
            <person name="Fukushima K."/>
        </authorList>
    </citation>
    <scope>NUCLEOTIDE SEQUENCE</scope>
    <source>
        <strain evidence="2">SING2019-196</strain>
    </source>
</reference>
<evidence type="ECO:0000256" key="1">
    <source>
        <dbReference type="SAM" id="MobiDB-lite"/>
    </source>
</evidence>
<dbReference type="Proteomes" id="UP001279734">
    <property type="component" value="Unassembled WGS sequence"/>
</dbReference>
<accession>A0AAD3SL84</accession>
<evidence type="ECO:0000313" key="3">
    <source>
        <dbReference type="Proteomes" id="UP001279734"/>
    </source>
</evidence>
<dbReference type="EMBL" id="BSYO01000012">
    <property type="protein sequence ID" value="GMH12662.1"/>
    <property type="molecule type" value="Genomic_DNA"/>
</dbReference>
<keyword evidence="3" id="KW-1185">Reference proteome</keyword>